<accession>A0A9D4TLF3</accession>
<dbReference type="PROSITE" id="PS50896">
    <property type="entry name" value="LISH"/>
    <property type="match status" value="1"/>
</dbReference>
<dbReference type="InterPro" id="IPR013144">
    <property type="entry name" value="CRA_dom"/>
</dbReference>
<feature type="zinc finger region" description="RING-Gid-type" evidence="6">
    <location>
        <begin position="300"/>
        <end position="372"/>
    </location>
</feature>
<sequence length="387" mass="43084">MALLDGGAVSVPFEVLKRVTRNRKYDIEAAEEILRSIETDAGSQGSPSSPAAVATREQAIERLAQHEDALQRLKASLEDISEVEGRELASCQARLQHLRNLGPAPKEGQVEWNRRRIDTLLVDHMLRSGHNRAAKALAAEAGIQALVELPMFDTAESVAQPLYAHSCRQALAWCEAQRVRLRKAKSKLEFKLRVQEFVELIRAGQQLEAIAYARRHLAPWAPQYMPELQQAATLLTFQAGLEIEPYKQLLDNARWLDLIDLFLQELYRLNSLPPTSLLLIHLQAGLSALKTPQSLADNCCREDPLHLPAFRTLAEGLPFAKHVHSKLMCALSHTLMDEHNPPAALPNGYVYSQKALADMAAANGGRITCPRTGFSCDLSELRRVYVS</sequence>
<evidence type="ECO:0000256" key="7">
    <source>
        <dbReference type="SAM" id="Coils"/>
    </source>
</evidence>
<dbReference type="InterPro" id="IPR006595">
    <property type="entry name" value="CTLH_C"/>
</dbReference>
<evidence type="ECO:0000256" key="5">
    <source>
        <dbReference type="ARBA" id="ARBA00022833"/>
    </source>
</evidence>
<dbReference type="SUPFAM" id="SSF57850">
    <property type="entry name" value="RING/U-box"/>
    <property type="match status" value="1"/>
</dbReference>
<evidence type="ECO:0000259" key="9">
    <source>
        <dbReference type="PROSITE" id="PS51867"/>
    </source>
</evidence>
<keyword evidence="3" id="KW-0479">Metal-binding</keyword>
<dbReference type="GO" id="GO:0005737">
    <property type="term" value="C:cytoplasm"/>
    <property type="evidence" value="ECO:0007669"/>
    <property type="project" value="UniProtKB-SubCell"/>
</dbReference>
<protein>
    <recommendedName>
        <fullName evidence="12">Macrophage erythroblast attacher</fullName>
    </recommendedName>
</protein>
<comment type="caution">
    <text evidence="10">The sequence shown here is derived from an EMBL/GenBank/DDBJ whole genome shotgun (WGS) entry which is preliminary data.</text>
</comment>
<reference evidence="10" key="1">
    <citation type="journal article" date="2019" name="Plant J.">
        <title>Chlorella vulgaris genome assembly and annotation reveals the molecular basis for metabolic acclimation to high light conditions.</title>
        <authorList>
            <person name="Cecchin M."/>
            <person name="Marcolungo L."/>
            <person name="Rossato M."/>
            <person name="Girolomoni L."/>
            <person name="Cosentino E."/>
            <person name="Cuine S."/>
            <person name="Li-Beisson Y."/>
            <person name="Delledonne M."/>
            <person name="Ballottari M."/>
        </authorList>
    </citation>
    <scope>NUCLEOTIDE SEQUENCE</scope>
    <source>
        <strain evidence="10">211/11P</strain>
    </source>
</reference>
<dbReference type="InterPro" id="IPR024964">
    <property type="entry name" value="CTLH/CRA"/>
</dbReference>
<dbReference type="InterPro" id="IPR044063">
    <property type="entry name" value="ZF_RING_GID"/>
</dbReference>
<keyword evidence="5" id="KW-0862">Zinc</keyword>
<evidence type="ECO:0000256" key="4">
    <source>
        <dbReference type="ARBA" id="ARBA00022771"/>
    </source>
</evidence>
<dbReference type="AlphaFoldDB" id="A0A9D4TLF3"/>
<evidence type="ECO:0008006" key="12">
    <source>
        <dbReference type="Google" id="ProtNLM"/>
    </source>
</evidence>
<dbReference type="PANTHER" id="PTHR12170">
    <property type="entry name" value="MACROPHAGE ERYTHROBLAST ATTACHER-RELATED"/>
    <property type="match status" value="1"/>
</dbReference>
<evidence type="ECO:0000256" key="3">
    <source>
        <dbReference type="ARBA" id="ARBA00022723"/>
    </source>
</evidence>
<dbReference type="Proteomes" id="UP001055712">
    <property type="component" value="Unassembled WGS sequence"/>
</dbReference>
<dbReference type="InterPro" id="IPR045098">
    <property type="entry name" value="Fyv10_fam"/>
</dbReference>
<reference evidence="10" key="2">
    <citation type="submission" date="2020-11" db="EMBL/GenBank/DDBJ databases">
        <authorList>
            <person name="Cecchin M."/>
            <person name="Marcolungo L."/>
            <person name="Rossato M."/>
            <person name="Girolomoni L."/>
            <person name="Cosentino E."/>
            <person name="Cuine S."/>
            <person name="Li-Beisson Y."/>
            <person name="Delledonne M."/>
            <person name="Ballottari M."/>
        </authorList>
    </citation>
    <scope>NUCLEOTIDE SEQUENCE</scope>
    <source>
        <strain evidence="10">211/11P</strain>
        <tissue evidence="10">Whole cell</tissue>
    </source>
</reference>
<feature type="domain" description="RING-Gid-type" evidence="9">
    <location>
        <begin position="300"/>
        <end position="372"/>
    </location>
</feature>
<evidence type="ECO:0000313" key="11">
    <source>
        <dbReference type="Proteomes" id="UP001055712"/>
    </source>
</evidence>
<evidence type="ECO:0000259" key="8">
    <source>
        <dbReference type="PROSITE" id="PS50897"/>
    </source>
</evidence>
<keyword evidence="2" id="KW-0963">Cytoplasm</keyword>
<evidence type="ECO:0000313" key="10">
    <source>
        <dbReference type="EMBL" id="KAI3428672.1"/>
    </source>
</evidence>
<dbReference type="PROSITE" id="PS50897">
    <property type="entry name" value="CTLH"/>
    <property type="match status" value="1"/>
</dbReference>
<dbReference type="OrthoDB" id="1933455at2759"/>
<gene>
    <name evidence="10" type="ORF">D9Q98_007495</name>
</gene>
<dbReference type="PANTHER" id="PTHR12170:SF2">
    <property type="entry name" value="E3 UBIQUITIN-PROTEIN TRANSFERASE MAEA"/>
    <property type="match status" value="1"/>
</dbReference>
<dbReference type="GO" id="GO:0005634">
    <property type="term" value="C:nucleus"/>
    <property type="evidence" value="ECO:0007669"/>
    <property type="project" value="TreeGrafter"/>
</dbReference>
<comment type="subcellular location">
    <subcellularLocation>
        <location evidence="1">Cytoplasm</location>
    </subcellularLocation>
</comment>
<name>A0A9D4TLF3_CHLVU</name>
<dbReference type="CDD" id="cd16659">
    <property type="entry name" value="RING-Ubox_Emp"/>
    <property type="match status" value="1"/>
</dbReference>
<dbReference type="InterPro" id="IPR006594">
    <property type="entry name" value="LisH"/>
</dbReference>
<dbReference type="GO" id="GO:0043161">
    <property type="term" value="P:proteasome-mediated ubiquitin-dependent protein catabolic process"/>
    <property type="evidence" value="ECO:0007669"/>
    <property type="project" value="InterPro"/>
</dbReference>
<feature type="coiled-coil region" evidence="7">
    <location>
        <begin position="56"/>
        <end position="83"/>
    </location>
</feature>
<dbReference type="SMART" id="SM00668">
    <property type="entry name" value="CTLH"/>
    <property type="match status" value="1"/>
</dbReference>
<dbReference type="GO" id="GO:0008270">
    <property type="term" value="F:zinc ion binding"/>
    <property type="evidence" value="ECO:0007669"/>
    <property type="project" value="UniProtKB-KW"/>
</dbReference>
<dbReference type="SMART" id="SM00757">
    <property type="entry name" value="CRA"/>
    <property type="match status" value="1"/>
</dbReference>
<keyword evidence="11" id="KW-1185">Reference proteome</keyword>
<evidence type="ECO:0000256" key="2">
    <source>
        <dbReference type="ARBA" id="ARBA00022490"/>
    </source>
</evidence>
<feature type="domain" description="CTLH" evidence="8">
    <location>
        <begin position="170"/>
        <end position="208"/>
    </location>
</feature>
<dbReference type="PROSITE" id="PS51867">
    <property type="entry name" value="ZF_RING_GID"/>
    <property type="match status" value="1"/>
</dbReference>
<keyword evidence="4 6" id="KW-0863">Zinc-finger</keyword>
<dbReference type="Pfam" id="PF10607">
    <property type="entry name" value="CTLH"/>
    <property type="match status" value="1"/>
</dbReference>
<dbReference type="EMBL" id="SIDB01000009">
    <property type="protein sequence ID" value="KAI3428672.1"/>
    <property type="molecule type" value="Genomic_DNA"/>
</dbReference>
<dbReference type="GO" id="GO:0034657">
    <property type="term" value="C:GID complex"/>
    <property type="evidence" value="ECO:0007669"/>
    <property type="project" value="TreeGrafter"/>
</dbReference>
<evidence type="ECO:0000256" key="6">
    <source>
        <dbReference type="PROSITE-ProRule" id="PRU01215"/>
    </source>
</evidence>
<proteinExistence type="predicted"/>
<dbReference type="GO" id="GO:0061630">
    <property type="term" value="F:ubiquitin protein ligase activity"/>
    <property type="evidence" value="ECO:0007669"/>
    <property type="project" value="InterPro"/>
</dbReference>
<organism evidence="10 11">
    <name type="scientific">Chlorella vulgaris</name>
    <name type="common">Green alga</name>
    <dbReference type="NCBI Taxonomy" id="3077"/>
    <lineage>
        <taxon>Eukaryota</taxon>
        <taxon>Viridiplantae</taxon>
        <taxon>Chlorophyta</taxon>
        <taxon>core chlorophytes</taxon>
        <taxon>Trebouxiophyceae</taxon>
        <taxon>Chlorellales</taxon>
        <taxon>Chlorellaceae</taxon>
        <taxon>Chlorella clade</taxon>
        <taxon>Chlorella</taxon>
    </lineage>
</organism>
<evidence type="ECO:0000256" key="1">
    <source>
        <dbReference type="ARBA" id="ARBA00004496"/>
    </source>
</evidence>
<keyword evidence="7" id="KW-0175">Coiled coil</keyword>